<keyword evidence="5 9" id="KW-0798">TonB box</keyword>
<dbReference type="Gene3D" id="2.40.170.20">
    <property type="entry name" value="TonB-dependent receptor, beta-barrel domain"/>
    <property type="match status" value="1"/>
</dbReference>
<name>A0A1G9HH72_9BACT</name>
<dbReference type="SUPFAM" id="SSF56935">
    <property type="entry name" value="Porins"/>
    <property type="match status" value="1"/>
</dbReference>
<evidence type="ECO:0000256" key="5">
    <source>
        <dbReference type="ARBA" id="ARBA00023077"/>
    </source>
</evidence>
<keyword evidence="3 8" id="KW-1134">Transmembrane beta strand</keyword>
<dbReference type="InterPro" id="IPR036942">
    <property type="entry name" value="Beta-barrel_TonB_sf"/>
</dbReference>
<dbReference type="FunFam" id="2.170.130.10:FF:000008">
    <property type="entry name" value="SusC/RagA family TonB-linked outer membrane protein"/>
    <property type="match status" value="1"/>
</dbReference>
<feature type="domain" description="TonB-dependent receptor-like beta-barrel" evidence="11">
    <location>
        <begin position="396"/>
        <end position="966"/>
    </location>
</feature>
<protein>
    <submittedName>
        <fullName evidence="13">TonB-linked outer membrane protein, SusC/RagA family</fullName>
    </submittedName>
</protein>
<dbReference type="GO" id="GO:0009279">
    <property type="term" value="C:cell outer membrane"/>
    <property type="evidence" value="ECO:0007669"/>
    <property type="project" value="UniProtKB-SubCell"/>
</dbReference>
<dbReference type="OrthoDB" id="9768177at2"/>
<dbReference type="Pfam" id="PF00593">
    <property type="entry name" value="TonB_dep_Rec_b-barrel"/>
    <property type="match status" value="1"/>
</dbReference>
<feature type="signal peptide" evidence="10">
    <location>
        <begin position="1"/>
        <end position="29"/>
    </location>
</feature>
<dbReference type="Gene3D" id="2.60.40.1120">
    <property type="entry name" value="Carboxypeptidase-like, regulatory domain"/>
    <property type="match status" value="1"/>
</dbReference>
<accession>A0A1G9HH72</accession>
<keyword evidence="14" id="KW-1185">Reference proteome</keyword>
<dbReference type="InterPro" id="IPR039426">
    <property type="entry name" value="TonB-dep_rcpt-like"/>
</dbReference>
<evidence type="ECO:0000256" key="3">
    <source>
        <dbReference type="ARBA" id="ARBA00022452"/>
    </source>
</evidence>
<evidence type="ECO:0000256" key="10">
    <source>
        <dbReference type="SAM" id="SignalP"/>
    </source>
</evidence>
<reference evidence="13 14" key="1">
    <citation type="submission" date="2016-10" db="EMBL/GenBank/DDBJ databases">
        <authorList>
            <person name="de Groot N.N."/>
        </authorList>
    </citation>
    <scope>NUCLEOTIDE SEQUENCE [LARGE SCALE GENOMIC DNA]</scope>
    <source>
        <strain evidence="13 14">DSM 25186</strain>
    </source>
</reference>
<organism evidence="13 14">
    <name type="scientific">Catalinimonas alkaloidigena</name>
    <dbReference type="NCBI Taxonomy" id="1075417"/>
    <lineage>
        <taxon>Bacteria</taxon>
        <taxon>Pseudomonadati</taxon>
        <taxon>Bacteroidota</taxon>
        <taxon>Cytophagia</taxon>
        <taxon>Cytophagales</taxon>
        <taxon>Catalimonadaceae</taxon>
        <taxon>Catalinimonas</taxon>
    </lineage>
</organism>
<keyword evidence="6 8" id="KW-0472">Membrane</keyword>
<dbReference type="RefSeq" id="WP_089682541.1">
    <property type="nucleotide sequence ID" value="NZ_FNFO01000004.1"/>
</dbReference>
<keyword evidence="2 8" id="KW-0813">Transport</keyword>
<sequence>MMYKTTLLLRGLSLALGLLGFLSSAPVWAQAARTVSGTVTSTSDGQGLPGVTVIVKGTAQGTTSDLDGKYQIQTTDNATLVFSSIGFTSQEIPVNGRATLDVALAEDTKQLNEVIVVGYGTQKKSDLTGSVASVSSEEIQAIPTPRPDQAIQGRVPGVQVATTSAHPGGTVQIRIRGGNSLQGSNNPLVVIDGMLGGDLQLLNPNDIASVEVLKDASATAIYGSRGANGVIIVTTKQGQAGKVQIDVSSFYGWQQITKKLDMLNAQQHAELLLANPLRPYTPNDPASYGTGTDWQDQIFQVAPMQSYQLSASGGSEKTRFLVSGNFYDQDGVIKNSNFQRGTFRLNLTQTVNDRLRFGNNITYSRSVNNLVKMNDGYGSQGSPVTMSALRFSPLIAPYDADGTYSPSLLPGDQLDNPLLILSDRIDRRTRNYLLGNAFAEYKILNDLIYKLNFGYILDEDLSERYDSRRLQSALNAGQATIANGRNTNWLLEHTLTYQHTFNQRHDLSGVAGFTAQGIRDVYNRTGGSGFPSDILTYKNLSLASTPLTPASNYTKQTLASFLGRINYSYDSRYLLTLSGRADGSSKFAANNKWAFFPSAALGWRISEEQFMQHIAAVSNLKVRLSYGITGSQAISPYQSLASFNLGSRYTLGTTTYTNGVQPGRVPNPDLKWETTGQTNVGFDLGLFNNRIDLTADYYDKKTYDLHYSKLLPTYTGYTSQVQNIGSMRNRGLELGLTTRNLIGPFTWTTSANISWNRNEVLELGDDTEFPLNASGGAMGAGFSQTGIIRVGEPVGNFWGYVFDGIFQNEAEADALAQSGAKPGTVRYKDLNQDGKIDNDDKTIIGNALPQYVFGITNQFSYKGFDLSIFLQGVQGNDVLNLNRFYLESVGGSNNALATTLNYWRGEGTSNTIQAPGESPGEMSTRFVEDGSYVRLRNLVLGYNLPNTVSDKLHLRQLRVYVSAQNLFTWTNYTGYDPEVNSRGGSGSTSSENLELGYDNGGYPGVKTYTVGLNLSF</sequence>
<feature type="chain" id="PRO_5011466952" evidence="10">
    <location>
        <begin position="30"/>
        <end position="1016"/>
    </location>
</feature>
<keyword evidence="7 8" id="KW-0998">Cell outer membrane</keyword>
<gene>
    <name evidence="13" type="ORF">SAMN05421823_104437</name>
</gene>
<comment type="subcellular location">
    <subcellularLocation>
        <location evidence="1 8">Cell outer membrane</location>
        <topology evidence="1 8">Multi-pass membrane protein</topology>
    </subcellularLocation>
</comment>
<evidence type="ECO:0000256" key="4">
    <source>
        <dbReference type="ARBA" id="ARBA00022692"/>
    </source>
</evidence>
<evidence type="ECO:0000313" key="14">
    <source>
        <dbReference type="Proteomes" id="UP000198510"/>
    </source>
</evidence>
<dbReference type="NCBIfam" id="TIGR04057">
    <property type="entry name" value="SusC_RagA_signa"/>
    <property type="match status" value="1"/>
</dbReference>
<dbReference type="InterPro" id="IPR023997">
    <property type="entry name" value="TonB-dep_OMP_SusC/RagA_CS"/>
</dbReference>
<proteinExistence type="inferred from homology"/>
<dbReference type="InterPro" id="IPR012910">
    <property type="entry name" value="Plug_dom"/>
</dbReference>
<dbReference type="STRING" id="1075417.SAMN05421823_104437"/>
<dbReference type="Pfam" id="PF07715">
    <property type="entry name" value="Plug"/>
    <property type="match status" value="1"/>
</dbReference>
<evidence type="ECO:0000256" key="7">
    <source>
        <dbReference type="ARBA" id="ARBA00023237"/>
    </source>
</evidence>
<dbReference type="Proteomes" id="UP000198510">
    <property type="component" value="Unassembled WGS sequence"/>
</dbReference>
<evidence type="ECO:0000256" key="8">
    <source>
        <dbReference type="PROSITE-ProRule" id="PRU01360"/>
    </source>
</evidence>
<evidence type="ECO:0000256" key="6">
    <source>
        <dbReference type="ARBA" id="ARBA00023136"/>
    </source>
</evidence>
<keyword evidence="4 8" id="KW-0812">Transmembrane</keyword>
<feature type="domain" description="TonB-dependent receptor plug" evidence="12">
    <location>
        <begin position="124"/>
        <end position="230"/>
    </location>
</feature>
<dbReference type="PROSITE" id="PS52016">
    <property type="entry name" value="TONB_DEPENDENT_REC_3"/>
    <property type="match status" value="1"/>
</dbReference>
<evidence type="ECO:0000256" key="9">
    <source>
        <dbReference type="RuleBase" id="RU003357"/>
    </source>
</evidence>
<evidence type="ECO:0000259" key="11">
    <source>
        <dbReference type="Pfam" id="PF00593"/>
    </source>
</evidence>
<dbReference type="InterPro" id="IPR023996">
    <property type="entry name" value="TonB-dep_OMP_SusC/RagA"/>
</dbReference>
<dbReference type="InterPro" id="IPR037066">
    <property type="entry name" value="Plug_dom_sf"/>
</dbReference>
<dbReference type="Pfam" id="PF13715">
    <property type="entry name" value="CarbopepD_reg_2"/>
    <property type="match status" value="1"/>
</dbReference>
<dbReference type="NCBIfam" id="TIGR04056">
    <property type="entry name" value="OMP_RagA_SusC"/>
    <property type="match status" value="1"/>
</dbReference>
<dbReference type="SUPFAM" id="SSF49464">
    <property type="entry name" value="Carboxypeptidase regulatory domain-like"/>
    <property type="match status" value="1"/>
</dbReference>
<dbReference type="InterPro" id="IPR000531">
    <property type="entry name" value="Beta-barrel_TonB"/>
</dbReference>
<dbReference type="InterPro" id="IPR008969">
    <property type="entry name" value="CarboxyPept-like_regulatory"/>
</dbReference>
<evidence type="ECO:0000256" key="2">
    <source>
        <dbReference type="ARBA" id="ARBA00022448"/>
    </source>
</evidence>
<keyword evidence="10" id="KW-0732">Signal</keyword>
<evidence type="ECO:0000259" key="12">
    <source>
        <dbReference type="Pfam" id="PF07715"/>
    </source>
</evidence>
<evidence type="ECO:0000256" key="1">
    <source>
        <dbReference type="ARBA" id="ARBA00004571"/>
    </source>
</evidence>
<dbReference type="AlphaFoldDB" id="A0A1G9HH72"/>
<evidence type="ECO:0000313" key="13">
    <source>
        <dbReference type="EMBL" id="SDL12348.1"/>
    </source>
</evidence>
<comment type="similarity">
    <text evidence="8 9">Belongs to the TonB-dependent receptor family.</text>
</comment>
<dbReference type="Gene3D" id="2.170.130.10">
    <property type="entry name" value="TonB-dependent receptor, plug domain"/>
    <property type="match status" value="1"/>
</dbReference>
<dbReference type="EMBL" id="FNFO01000004">
    <property type="protein sequence ID" value="SDL12348.1"/>
    <property type="molecule type" value="Genomic_DNA"/>
</dbReference>